<evidence type="ECO:0000256" key="3">
    <source>
        <dbReference type="ARBA" id="ARBA00022777"/>
    </source>
</evidence>
<reference evidence="5 6" key="1">
    <citation type="journal article" date="2016" name="Nat. Commun.">
        <title>Thousands of microbial genomes shed light on interconnected biogeochemical processes in an aquifer system.</title>
        <authorList>
            <person name="Anantharaman K."/>
            <person name="Brown C.T."/>
            <person name="Hug L.A."/>
            <person name="Sharon I."/>
            <person name="Castelle C.J."/>
            <person name="Probst A.J."/>
            <person name="Thomas B.C."/>
            <person name="Singh A."/>
            <person name="Wilkins M.J."/>
            <person name="Karaoz U."/>
            <person name="Brodie E.L."/>
            <person name="Williams K.H."/>
            <person name="Hubbard S.S."/>
            <person name="Banfield J.F."/>
        </authorList>
    </citation>
    <scope>NUCLEOTIDE SEQUENCE [LARGE SCALE GENOMIC DNA]</scope>
</reference>
<dbReference type="GO" id="GO:0004385">
    <property type="term" value="F:GMP kinase activity"/>
    <property type="evidence" value="ECO:0007669"/>
    <property type="project" value="TreeGrafter"/>
</dbReference>
<dbReference type="SMART" id="SM00072">
    <property type="entry name" value="GuKc"/>
    <property type="match status" value="1"/>
</dbReference>
<dbReference type="CDD" id="cd00071">
    <property type="entry name" value="GMPK"/>
    <property type="match status" value="1"/>
</dbReference>
<gene>
    <name evidence="5" type="ORF">A3A38_03335</name>
</gene>
<dbReference type="Gene3D" id="3.30.63.10">
    <property type="entry name" value="Guanylate Kinase phosphate binding domain"/>
    <property type="match status" value="1"/>
</dbReference>
<sequence>MSKQVVVIAGPSGSGKDTIIREILKHCPNTTRMVTAITRPSRPGEKDGVDYHFMSNERFLEELKNGNVLEYYHRAETNTYYGTYKPDIEARIKSGKVVLCQLQIVGATYFKEHYDATTIFIMPPSPEAFEHRIRARSPMSDVEWQERAKITKEEVEKDAPWYDYRVTNEDGKIDEAVNEVIEILRKEEYTL</sequence>
<dbReference type="Proteomes" id="UP000177306">
    <property type="component" value="Unassembled WGS sequence"/>
</dbReference>
<comment type="caution">
    <text evidence="5">The sequence shown here is derived from an EMBL/GenBank/DDBJ whole genome shotgun (WGS) entry which is preliminary data.</text>
</comment>
<dbReference type="PANTHER" id="PTHR23117">
    <property type="entry name" value="GUANYLATE KINASE-RELATED"/>
    <property type="match status" value="1"/>
</dbReference>
<dbReference type="AlphaFoldDB" id="A0A1F6EHK4"/>
<keyword evidence="3" id="KW-0418">Kinase</keyword>
<dbReference type="InterPro" id="IPR008145">
    <property type="entry name" value="GK/Ca_channel_bsu"/>
</dbReference>
<evidence type="ECO:0000256" key="2">
    <source>
        <dbReference type="ARBA" id="ARBA00022679"/>
    </source>
</evidence>
<accession>A0A1F6EHK4</accession>
<name>A0A1F6EHK4_9BACT</name>
<protein>
    <recommendedName>
        <fullName evidence="4">Guanylate kinase-like domain-containing protein</fullName>
    </recommendedName>
</protein>
<comment type="similarity">
    <text evidence="1">Belongs to the guanylate kinase family.</text>
</comment>
<keyword evidence="2" id="KW-0808">Transferase</keyword>
<dbReference type="PANTHER" id="PTHR23117:SF13">
    <property type="entry name" value="GUANYLATE KINASE"/>
    <property type="match status" value="1"/>
</dbReference>
<feature type="domain" description="Guanylate kinase-like" evidence="4">
    <location>
        <begin position="3"/>
        <end position="185"/>
    </location>
</feature>
<dbReference type="EMBL" id="MFLY01000008">
    <property type="protein sequence ID" value="OGG73134.1"/>
    <property type="molecule type" value="Genomic_DNA"/>
</dbReference>
<dbReference type="InterPro" id="IPR027417">
    <property type="entry name" value="P-loop_NTPase"/>
</dbReference>
<organism evidence="5 6">
    <name type="scientific">Candidatus Kaiserbacteria bacterium RIFCSPLOWO2_01_FULL_53_17</name>
    <dbReference type="NCBI Taxonomy" id="1798511"/>
    <lineage>
        <taxon>Bacteria</taxon>
        <taxon>Candidatus Kaiseribacteriota</taxon>
    </lineage>
</organism>
<dbReference type="GO" id="GO:0005829">
    <property type="term" value="C:cytosol"/>
    <property type="evidence" value="ECO:0007669"/>
    <property type="project" value="TreeGrafter"/>
</dbReference>
<dbReference type="SUPFAM" id="SSF52540">
    <property type="entry name" value="P-loop containing nucleoside triphosphate hydrolases"/>
    <property type="match status" value="1"/>
</dbReference>
<evidence type="ECO:0000313" key="6">
    <source>
        <dbReference type="Proteomes" id="UP000177306"/>
    </source>
</evidence>
<dbReference type="Gene3D" id="3.40.50.300">
    <property type="entry name" value="P-loop containing nucleotide triphosphate hydrolases"/>
    <property type="match status" value="1"/>
</dbReference>
<proteinExistence type="inferred from homology"/>
<evidence type="ECO:0000256" key="1">
    <source>
        <dbReference type="ARBA" id="ARBA00005790"/>
    </source>
</evidence>
<dbReference type="PROSITE" id="PS50052">
    <property type="entry name" value="GUANYLATE_KINASE_2"/>
    <property type="match status" value="1"/>
</dbReference>
<evidence type="ECO:0000259" key="4">
    <source>
        <dbReference type="PROSITE" id="PS50052"/>
    </source>
</evidence>
<dbReference type="InterPro" id="IPR008144">
    <property type="entry name" value="Guanylate_kin-like_dom"/>
</dbReference>
<evidence type="ECO:0000313" key="5">
    <source>
        <dbReference type="EMBL" id="OGG73134.1"/>
    </source>
</evidence>
<dbReference type="Pfam" id="PF00625">
    <property type="entry name" value="Guanylate_kin"/>
    <property type="match status" value="1"/>
</dbReference>